<comment type="caution">
    <text evidence="1">The sequence shown here is derived from an EMBL/GenBank/DDBJ whole genome shotgun (WGS) entry which is preliminary data.</text>
</comment>
<dbReference type="EMBL" id="JAGEOJ010000006">
    <property type="protein sequence ID" value="MBO2448660.1"/>
    <property type="molecule type" value="Genomic_DNA"/>
</dbReference>
<name>A0A939TA42_9ACTN</name>
<dbReference type="RefSeq" id="WP_208256322.1">
    <property type="nucleotide sequence ID" value="NZ_JAGEOJ010000006.1"/>
</dbReference>
<gene>
    <name evidence="1" type="ORF">J4573_16280</name>
</gene>
<dbReference type="Proteomes" id="UP000669179">
    <property type="component" value="Unassembled WGS sequence"/>
</dbReference>
<protein>
    <submittedName>
        <fullName evidence="1">Uncharacterized protein</fullName>
    </submittedName>
</protein>
<reference evidence="1" key="1">
    <citation type="submission" date="2021-03" db="EMBL/GenBank/DDBJ databases">
        <authorList>
            <person name="Kanchanasin P."/>
            <person name="Saeng-In P."/>
            <person name="Phongsopitanun W."/>
            <person name="Yuki M."/>
            <person name="Kudo T."/>
            <person name="Ohkuma M."/>
            <person name="Tanasupawat S."/>
        </authorList>
    </citation>
    <scope>NUCLEOTIDE SEQUENCE</scope>
    <source>
        <strain evidence="1">GKU 128</strain>
    </source>
</reference>
<keyword evidence="2" id="KW-1185">Reference proteome</keyword>
<evidence type="ECO:0000313" key="1">
    <source>
        <dbReference type="EMBL" id="MBO2448660.1"/>
    </source>
</evidence>
<evidence type="ECO:0000313" key="2">
    <source>
        <dbReference type="Proteomes" id="UP000669179"/>
    </source>
</evidence>
<proteinExistence type="predicted"/>
<accession>A0A939TA42</accession>
<sequence>MVEHGARFLAAARADAVAVLRNDRACAICDDRYPAGHLLAPRGEGVTVYPACAFDEDLGGADTAQLTFFVDRLLHDDLAAPAGWSAIIAFLACARPGLGDQLEQWWHDRGTLYVPLGYWNDPGKI</sequence>
<dbReference type="AlphaFoldDB" id="A0A939TA42"/>
<organism evidence="1 2">
    <name type="scientific">Actinomadura barringtoniae</name>
    <dbReference type="NCBI Taxonomy" id="1427535"/>
    <lineage>
        <taxon>Bacteria</taxon>
        <taxon>Bacillati</taxon>
        <taxon>Actinomycetota</taxon>
        <taxon>Actinomycetes</taxon>
        <taxon>Streptosporangiales</taxon>
        <taxon>Thermomonosporaceae</taxon>
        <taxon>Actinomadura</taxon>
    </lineage>
</organism>